<protein>
    <submittedName>
        <fullName evidence="1">Uncharacterized protein</fullName>
    </submittedName>
</protein>
<proteinExistence type="predicted"/>
<name>A0A8X6YNA1_9ARAC</name>
<dbReference type="Proteomes" id="UP000886998">
    <property type="component" value="Unassembled WGS sequence"/>
</dbReference>
<dbReference type="EMBL" id="BMAV01020485">
    <property type="protein sequence ID" value="GFY73965.1"/>
    <property type="molecule type" value="Genomic_DNA"/>
</dbReference>
<reference evidence="1" key="1">
    <citation type="submission" date="2020-08" db="EMBL/GenBank/DDBJ databases">
        <title>Multicomponent nature underlies the extraordinary mechanical properties of spider dragline silk.</title>
        <authorList>
            <person name="Kono N."/>
            <person name="Nakamura H."/>
            <person name="Mori M."/>
            <person name="Yoshida Y."/>
            <person name="Ohtoshi R."/>
            <person name="Malay A.D."/>
            <person name="Moran D.A.P."/>
            <person name="Tomita M."/>
            <person name="Numata K."/>
            <person name="Arakawa K."/>
        </authorList>
    </citation>
    <scope>NUCLEOTIDE SEQUENCE</scope>
</reference>
<dbReference type="AlphaFoldDB" id="A0A8X6YNA1"/>
<sequence length="137" mass="16026">MRLVVTSDKIKLQESWTGCSCIRYIATANLSSLRDQLTDRWFDSPSRELQFDSSPLRNFPVDSILPCDGLLLSTLLSNPIRLRMSLEESTLESRRYGFLEAFSAPYRESSYWLFRPKRSQLGFNSHNVRYRFLSFNL</sequence>
<gene>
    <name evidence="1" type="ORF">TNIN_25361</name>
</gene>
<keyword evidence="2" id="KW-1185">Reference proteome</keyword>
<evidence type="ECO:0000313" key="1">
    <source>
        <dbReference type="EMBL" id="GFY73965.1"/>
    </source>
</evidence>
<organism evidence="1 2">
    <name type="scientific">Trichonephila inaurata madagascariensis</name>
    <dbReference type="NCBI Taxonomy" id="2747483"/>
    <lineage>
        <taxon>Eukaryota</taxon>
        <taxon>Metazoa</taxon>
        <taxon>Ecdysozoa</taxon>
        <taxon>Arthropoda</taxon>
        <taxon>Chelicerata</taxon>
        <taxon>Arachnida</taxon>
        <taxon>Araneae</taxon>
        <taxon>Araneomorphae</taxon>
        <taxon>Entelegynae</taxon>
        <taxon>Araneoidea</taxon>
        <taxon>Nephilidae</taxon>
        <taxon>Trichonephila</taxon>
        <taxon>Trichonephila inaurata</taxon>
    </lineage>
</organism>
<accession>A0A8X6YNA1</accession>
<evidence type="ECO:0000313" key="2">
    <source>
        <dbReference type="Proteomes" id="UP000886998"/>
    </source>
</evidence>
<comment type="caution">
    <text evidence="1">The sequence shown here is derived from an EMBL/GenBank/DDBJ whole genome shotgun (WGS) entry which is preliminary data.</text>
</comment>